<evidence type="ECO:0000313" key="2">
    <source>
        <dbReference type="EMBL" id="MPM98006.1"/>
    </source>
</evidence>
<dbReference type="EMBL" id="VSSQ01044199">
    <property type="protein sequence ID" value="MPM98006.1"/>
    <property type="molecule type" value="Genomic_DNA"/>
</dbReference>
<protein>
    <submittedName>
        <fullName evidence="2">Uncharacterized protein</fullName>
    </submittedName>
</protein>
<accession>A0A645E8T1</accession>
<name>A0A645E8T1_9ZZZZ</name>
<feature type="region of interest" description="Disordered" evidence="1">
    <location>
        <begin position="67"/>
        <end position="102"/>
    </location>
</feature>
<gene>
    <name evidence="2" type="ORF">SDC9_145187</name>
</gene>
<dbReference type="AlphaFoldDB" id="A0A645E8T1"/>
<organism evidence="2">
    <name type="scientific">bioreactor metagenome</name>
    <dbReference type="NCBI Taxonomy" id="1076179"/>
    <lineage>
        <taxon>unclassified sequences</taxon>
        <taxon>metagenomes</taxon>
        <taxon>ecological metagenomes</taxon>
    </lineage>
</organism>
<reference evidence="2" key="1">
    <citation type="submission" date="2019-08" db="EMBL/GenBank/DDBJ databases">
        <authorList>
            <person name="Kucharzyk K."/>
            <person name="Murdoch R.W."/>
            <person name="Higgins S."/>
            <person name="Loffler F."/>
        </authorList>
    </citation>
    <scope>NUCLEOTIDE SEQUENCE</scope>
</reference>
<proteinExistence type="predicted"/>
<evidence type="ECO:0000256" key="1">
    <source>
        <dbReference type="SAM" id="MobiDB-lite"/>
    </source>
</evidence>
<comment type="caution">
    <text evidence="2">The sequence shown here is derived from an EMBL/GenBank/DDBJ whole genome shotgun (WGS) entry which is preliminary data.</text>
</comment>
<sequence>MVEQQFPGNGNIRERAEVERQKRLLDPVCDKGGAGGVVLFHGFADKVGDACAEYRQRQAGHILIGFQGDGHEGVDGSPGHAGQEGKEQRGGRVSGYKAAKEAHDSPQVHHSLYTQVEIACFFDQYFAQRAI</sequence>